<feature type="region of interest" description="Disordered" evidence="1">
    <location>
        <begin position="168"/>
        <end position="195"/>
    </location>
</feature>
<dbReference type="EMBL" id="FQXI01000006">
    <property type="protein sequence ID" value="SHH31417.1"/>
    <property type="molecule type" value="Genomic_DNA"/>
</dbReference>
<organism evidence="2 3">
    <name type="scientific">Anaerosphaera aminiphila DSM 21120</name>
    <dbReference type="NCBI Taxonomy" id="1120995"/>
    <lineage>
        <taxon>Bacteria</taxon>
        <taxon>Bacillati</taxon>
        <taxon>Bacillota</taxon>
        <taxon>Tissierellia</taxon>
        <taxon>Tissierellales</taxon>
        <taxon>Peptoniphilaceae</taxon>
        <taxon>Anaerosphaera</taxon>
    </lineage>
</organism>
<sequence>MNKKLLLVSALSATLLFTGCSKKDETKAKTTAPANTTTENATDPKSTNENNPDGTTDENETPKASSSKVDKEVLKNLVDNSDYISRIKIQVTQDNATNINFIEDYRGDLSGIELELPKTLKSNKEYIIFYVDGVNGKITPTRDEESYVEIQGENDASLDYIENIFEVEETPKVSSEPTDKTADKTTTTKTTTTKK</sequence>
<feature type="compositionally biased region" description="Polar residues" evidence="1">
    <location>
        <begin position="43"/>
        <end position="54"/>
    </location>
</feature>
<dbReference type="STRING" id="1120995.SAMN02745245_01052"/>
<proteinExistence type="predicted"/>
<reference evidence="2 3" key="1">
    <citation type="submission" date="2016-11" db="EMBL/GenBank/DDBJ databases">
        <authorList>
            <person name="Jaros S."/>
            <person name="Januszkiewicz K."/>
            <person name="Wedrychowicz H."/>
        </authorList>
    </citation>
    <scope>NUCLEOTIDE SEQUENCE [LARGE SCALE GENOMIC DNA]</scope>
    <source>
        <strain evidence="2 3">DSM 21120</strain>
    </source>
</reference>
<dbReference type="RefSeq" id="WP_073184435.1">
    <property type="nucleotide sequence ID" value="NZ_FQXI01000006.1"/>
</dbReference>
<gene>
    <name evidence="2" type="ORF">SAMN02745245_01052</name>
</gene>
<keyword evidence="3" id="KW-1185">Reference proteome</keyword>
<evidence type="ECO:0000313" key="2">
    <source>
        <dbReference type="EMBL" id="SHH31417.1"/>
    </source>
</evidence>
<dbReference type="PROSITE" id="PS51257">
    <property type="entry name" value="PROKAR_LIPOPROTEIN"/>
    <property type="match status" value="1"/>
</dbReference>
<evidence type="ECO:0008006" key="4">
    <source>
        <dbReference type="Google" id="ProtNLM"/>
    </source>
</evidence>
<dbReference type="OrthoDB" id="1697453at2"/>
<feature type="region of interest" description="Disordered" evidence="1">
    <location>
        <begin position="25"/>
        <end position="70"/>
    </location>
</feature>
<feature type="compositionally biased region" description="Low complexity" evidence="1">
    <location>
        <begin position="184"/>
        <end position="195"/>
    </location>
</feature>
<evidence type="ECO:0000256" key="1">
    <source>
        <dbReference type="SAM" id="MobiDB-lite"/>
    </source>
</evidence>
<feature type="compositionally biased region" description="Low complexity" evidence="1">
    <location>
        <begin position="29"/>
        <end position="41"/>
    </location>
</feature>
<dbReference type="AlphaFoldDB" id="A0A1M5RYH4"/>
<protein>
    <recommendedName>
        <fullName evidence="4">Lipoprotein</fullName>
    </recommendedName>
</protein>
<dbReference type="Proteomes" id="UP000184032">
    <property type="component" value="Unassembled WGS sequence"/>
</dbReference>
<name>A0A1M5RYH4_9FIRM</name>
<evidence type="ECO:0000313" key="3">
    <source>
        <dbReference type="Proteomes" id="UP000184032"/>
    </source>
</evidence>
<accession>A0A1M5RYH4</accession>